<dbReference type="OrthoDB" id="191037at2759"/>
<evidence type="ECO:0008006" key="5">
    <source>
        <dbReference type="Google" id="ProtNLM"/>
    </source>
</evidence>
<dbReference type="PANTHER" id="PTHR46122">
    <property type="entry name" value="GALACTOSE OXIDASE/KELCH REPEAT PROTEIN-RELATED"/>
    <property type="match status" value="1"/>
</dbReference>
<comment type="caution">
    <text evidence="3">The sequence shown here is derived from an EMBL/GenBank/DDBJ whole genome shotgun (WGS) entry which is preliminary data.</text>
</comment>
<dbReference type="PANTHER" id="PTHR46122:SF6">
    <property type="entry name" value="OS04G0619300 PROTEIN"/>
    <property type="match status" value="1"/>
</dbReference>
<gene>
    <name evidence="3" type="ORF">NE237_001028</name>
</gene>
<dbReference type="InterPro" id="IPR015915">
    <property type="entry name" value="Kelch-typ_b-propeller"/>
</dbReference>
<keyword evidence="4" id="KW-1185">Reference proteome</keyword>
<dbReference type="Pfam" id="PF01344">
    <property type="entry name" value="Kelch_1"/>
    <property type="match status" value="2"/>
</dbReference>
<keyword evidence="2" id="KW-0677">Repeat</keyword>
<reference evidence="3" key="1">
    <citation type="journal article" date="2023" name="Plant J.">
        <title>The genome of the king protea, Protea cynaroides.</title>
        <authorList>
            <person name="Chang J."/>
            <person name="Duong T.A."/>
            <person name="Schoeman C."/>
            <person name="Ma X."/>
            <person name="Roodt D."/>
            <person name="Barker N."/>
            <person name="Li Z."/>
            <person name="Van de Peer Y."/>
            <person name="Mizrachi E."/>
        </authorList>
    </citation>
    <scope>NUCLEOTIDE SEQUENCE</scope>
    <source>
        <tissue evidence="3">Young leaves</tissue>
    </source>
</reference>
<proteinExistence type="predicted"/>
<dbReference type="SMART" id="SM00612">
    <property type="entry name" value="Kelch"/>
    <property type="match status" value="2"/>
</dbReference>
<dbReference type="Proteomes" id="UP001141806">
    <property type="component" value="Unassembled WGS sequence"/>
</dbReference>
<evidence type="ECO:0000256" key="1">
    <source>
        <dbReference type="ARBA" id="ARBA00022441"/>
    </source>
</evidence>
<evidence type="ECO:0000313" key="4">
    <source>
        <dbReference type="Proteomes" id="UP001141806"/>
    </source>
</evidence>
<organism evidence="3 4">
    <name type="scientific">Protea cynaroides</name>
    <dbReference type="NCBI Taxonomy" id="273540"/>
    <lineage>
        <taxon>Eukaryota</taxon>
        <taxon>Viridiplantae</taxon>
        <taxon>Streptophyta</taxon>
        <taxon>Embryophyta</taxon>
        <taxon>Tracheophyta</taxon>
        <taxon>Spermatophyta</taxon>
        <taxon>Magnoliopsida</taxon>
        <taxon>Proteales</taxon>
        <taxon>Proteaceae</taxon>
        <taxon>Protea</taxon>
    </lineage>
</organism>
<sequence>MNVPRCLFGSGSSAGIAIVAGGCDKNGCMLKSAELYNSELGTWESLPDMNLPRKNCSGFFMDEKFYVIGGISSQSDCYSCGEEYNMKTRTWRRIHEMMIPGWGGPMESPPLVAVVNNQLYGADLTTNEVKKYEKTKNTWGVVKRLPVRADSKYGWGLAFKASGDKLVVASGRRGTDGEDIVLHSWCPEDGNGGELDWDVLFIRERAGGFVHNCAVMGC</sequence>
<dbReference type="PROSITE" id="PS51257">
    <property type="entry name" value="PROKAR_LIPOPROTEIN"/>
    <property type="match status" value="1"/>
</dbReference>
<accession>A0A9Q0KSB2</accession>
<dbReference type="InterPro" id="IPR006652">
    <property type="entry name" value="Kelch_1"/>
</dbReference>
<evidence type="ECO:0000256" key="2">
    <source>
        <dbReference type="ARBA" id="ARBA00022737"/>
    </source>
</evidence>
<dbReference type="GO" id="GO:0005634">
    <property type="term" value="C:nucleus"/>
    <property type="evidence" value="ECO:0007669"/>
    <property type="project" value="TreeGrafter"/>
</dbReference>
<dbReference type="InterPro" id="IPR052439">
    <property type="entry name" value="F-box/Kelch-repeat"/>
</dbReference>
<keyword evidence="1" id="KW-0880">Kelch repeat</keyword>
<dbReference type="Gene3D" id="2.120.10.80">
    <property type="entry name" value="Kelch-type beta propeller"/>
    <property type="match status" value="1"/>
</dbReference>
<name>A0A9Q0KSB2_9MAGN</name>
<dbReference type="EMBL" id="JAMYWD010000003">
    <property type="protein sequence ID" value="KAJ4975922.1"/>
    <property type="molecule type" value="Genomic_DNA"/>
</dbReference>
<dbReference type="SUPFAM" id="SSF117281">
    <property type="entry name" value="Kelch motif"/>
    <property type="match status" value="1"/>
</dbReference>
<protein>
    <recommendedName>
        <fullName evidence="5">F-box/kelch-repeat protein</fullName>
    </recommendedName>
</protein>
<evidence type="ECO:0000313" key="3">
    <source>
        <dbReference type="EMBL" id="KAJ4975922.1"/>
    </source>
</evidence>
<dbReference type="AlphaFoldDB" id="A0A9Q0KSB2"/>